<dbReference type="KEGG" id="sgs:AVL59_11595"/>
<gene>
    <name evidence="2" type="ORF">AVL59_11595</name>
</gene>
<evidence type="ECO:0000256" key="1">
    <source>
        <dbReference type="SAM" id="MobiDB-lite"/>
    </source>
</evidence>
<name>A0A1B1AUG9_9ACTN</name>
<protein>
    <submittedName>
        <fullName evidence="2">Uncharacterized protein</fullName>
    </submittedName>
</protein>
<feature type="compositionally biased region" description="Gly residues" evidence="1">
    <location>
        <begin position="64"/>
        <end position="76"/>
    </location>
</feature>
<dbReference type="GO" id="GO:0030246">
    <property type="term" value="F:carbohydrate binding"/>
    <property type="evidence" value="ECO:0007669"/>
    <property type="project" value="InterPro"/>
</dbReference>
<evidence type="ECO:0000313" key="2">
    <source>
        <dbReference type="EMBL" id="ANP50170.1"/>
    </source>
</evidence>
<feature type="region of interest" description="Disordered" evidence="1">
    <location>
        <begin position="45"/>
        <end position="83"/>
    </location>
</feature>
<feature type="compositionally biased region" description="Basic and acidic residues" evidence="1">
    <location>
        <begin position="132"/>
        <end position="141"/>
    </location>
</feature>
<proteinExistence type="predicted"/>
<dbReference type="AlphaFoldDB" id="A0A1B1AUG9"/>
<feature type="region of interest" description="Disordered" evidence="1">
    <location>
        <begin position="104"/>
        <end position="141"/>
    </location>
</feature>
<evidence type="ECO:0000313" key="3">
    <source>
        <dbReference type="Proteomes" id="UP000092659"/>
    </source>
</evidence>
<dbReference type="InterPro" id="IPR014718">
    <property type="entry name" value="GH-type_carb-bd"/>
</dbReference>
<dbReference type="Proteomes" id="UP000092659">
    <property type="component" value="Chromosome"/>
</dbReference>
<organism evidence="2 3">
    <name type="scientific">Streptomyces griseochromogenes</name>
    <dbReference type="NCBI Taxonomy" id="68214"/>
    <lineage>
        <taxon>Bacteria</taxon>
        <taxon>Bacillati</taxon>
        <taxon>Actinomycetota</taxon>
        <taxon>Actinomycetes</taxon>
        <taxon>Kitasatosporales</taxon>
        <taxon>Streptomycetaceae</taxon>
        <taxon>Streptomyces</taxon>
    </lineage>
</organism>
<accession>A0A1B1AUG9</accession>
<dbReference type="EMBL" id="CP016279">
    <property type="protein sequence ID" value="ANP50170.1"/>
    <property type="molecule type" value="Genomic_DNA"/>
</dbReference>
<sequence>MFRGSRTLLTALPAGAVNGSVAKTYVATGSLPAPATLRYAVLSRRRSSREGEVHGVGRAVGDRALGGPGRDPGGGPAPEAHLGSAAAVQYDATRIRGFSLTHMPGTGCAGGSDDIPRPFLLTDGSRTSGRTSRGDVNARHP</sequence>
<reference evidence="2 3" key="1">
    <citation type="submission" date="2016-06" db="EMBL/GenBank/DDBJ databases">
        <title>Complete genome sequence of Streptomyces griseochromogenes ATCC 14511, the Blasticidin S producer.</title>
        <authorList>
            <person name="Wu L."/>
        </authorList>
    </citation>
    <scope>NUCLEOTIDE SEQUENCE [LARGE SCALE GENOMIC DNA]</scope>
    <source>
        <strain evidence="2 3">ATCC 14511</strain>
    </source>
</reference>
<dbReference type="Gene3D" id="2.70.98.10">
    <property type="match status" value="1"/>
</dbReference>